<dbReference type="EC" id="2.3.1.37" evidence="7"/>
<feature type="domain" description="Aminotransferase class I/classII large" evidence="6">
    <location>
        <begin position="39"/>
        <end position="172"/>
    </location>
</feature>
<reference evidence="7 8" key="1">
    <citation type="journal article" date="2011" name="Stand. Genomic Sci.">
        <title>Complete genome sequence of Rhodospirillum rubrum type strain (S1).</title>
        <authorList>
            <person name="Munk A.C."/>
            <person name="Copeland A."/>
            <person name="Lucas S."/>
            <person name="Lapidus A."/>
            <person name="Del Rio T.G."/>
            <person name="Barry K."/>
            <person name="Detter J.C."/>
            <person name="Hammon N."/>
            <person name="Israni S."/>
            <person name="Pitluck S."/>
            <person name="Brettin T."/>
            <person name="Bruce D."/>
            <person name="Han C."/>
            <person name="Tapia R."/>
            <person name="Gilna P."/>
            <person name="Schmutz J."/>
            <person name="Larimer F."/>
            <person name="Land M."/>
            <person name="Kyrpides N.C."/>
            <person name="Mavromatis K."/>
            <person name="Richardson P."/>
            <person name="Rohde M."/>
            <person name="Goker M."/>
            <person name="Klenk H.P."/>
            <person name="Zhang Y."/>
            <person name="Roberts G.P."/>
            <person name="Reslewic S."/>
            <person name="Schwartz D.C."/>
        </authorList>
    </citation>
    <scope>NUCLEOTIDE SEQUENCE [LARGE SCALE GENOMIC DNA]</scope>
    <source>
        <strain evidence="8">ATCC 11170 / ATH 1.1.1 / DSM 467 / LMG 4362 / NCIMB 8255 / S1</strain>
    </source>
</reference>
<keyword evidence="4 7" id="KW-0012">Acyltransferase</keyword>
<dbReference type="KEGG" id="rru:Rru_A0798"/>
<dbReference type="InterPro" id="IPR050087">
    <property type="entry name" value="AON_synthase_class-II"/>
</dbReference>
<dbReference type="EMBL" id="CP000230">
    <property type="protein sequence ID" value="ABC21602.1"/>
    <property type="molecule type" value="Genomic_DNA"/>
</dbReference>
<comment type="cofactor">
    <cofactor evidence="1">
        <name>pyridoxal 5'-phosphate</name>
        <dbReference type="ChEBI" id="CHEBI:597326"/>
    </cofactor>
</comment>
<gene>
    <name evidence="7" type="ordered locus">Rru_A0798</name>
</gene>
<dbReference type="PATRIC" id="fig|269796.9.peg.853"/>
<keyword evidence="3 7" id="KW-0808">Transferase</keyword>
<feature type="compositionally biased region" description="Pro residues" evidence="5">
    <location>
        <begin position="10"/>
        <end position="20"/>
    </location>
</feature>
<dbReference type="Gene3D" id="3.90.1150.10">
    <property type="entry name" value="Aspartate Aminotransferase, domain 1"/>
    <property type="match status" value="1"/>
</dbReference>
<dbReference type="EnsemblBacteria" id="ABC21602">
    <property type="protein sequence ID" value="ABC21602"/>
    <property type="gene ID" value="Rru_A0798"/>
</dbReference>
<evidence type="ECO:0000313" key="8">
    <source>
        <dbReference type="Proteomes" id="UP000001929"/>
    </source>
</evidence>
<evidence type="ECO:0000259" key="6">
    <source>
        <dbReference type="Pfam" id="PF00155"/>
    </source>
</evidence>
<evidence type="ECO:0000256" key="5">
    <source>
        <dbReference type="SAM" id="MobiDB-lite"/>
    </source>
</evidence>
<comment type="similarity">
    <text evidence="2">Belongs to the class-II pyridoxal-phosphate-dependent aminotransferase family.</text>
</comment>
<dbReference type="eggNOG" id="COG0156">
    <property type="taxonomic scope" value="Bacteria"/>
</dbReference>
<evidence type="ECO:0000256" key="4">
    <source>
        <dbReference type="ARBA" id="ARBA00023315"/>
    </source>
</evidence>
<dbReference type="PhylomeDB" id="Q2RW93"/>
<dbReference type="PANTHER" id="PTHR13693">
    <property type="entry name" value="CLASS II AMINOTRANSFERASE/8-AMINO-7-OXONONANOATE SYNTHASE"/>
    <property type="match status" value="1"/>
</dbReference>
<sequence>MPESAHDSPLRPPAVPPLREPPSGQAVAVIGAGTMGRGIAAPQAIVDAVRSYAPAFVFSTSSPAPVVAAALAALTYNTRHPELRRRLLDRVAEVKAGFKRLGIPLVSDDSHVLPVLVGDPHRCKEISRRLLDDFGIYVQPVNAPTVPEGTERLRVTPTAAHSGDDVKALLSAFDKVWNTVTPGVA</sequence>
<organism evidence="7 8">
    <name type="scientific">Rhodospirillum rubrum (strain ATCC 11170 / ATH 1.1.1 / DSM 467 / LMG 4362 / NCIMB 8255 / S1)</name>
    <dbReference type="NCBI Taxonomy" id="269796"/>
    <lineage>
        <taxon>Bacteria</taxon>
        <taxon>Pseudomonadati</taxon>
        <taxon>Pseudomonadota</taxon>
        <taxon>Alphaproteobacteria</taxon>
        <taxon>Rhodospirillales</taxon>
        <taxon>Rhodospirillaceae</taxon>
        <taxon>Rhodospirillum</taxon>
    </lineage>
</organism>
<protein>
    <submittedName>
        <fullName evidence="7">7-keto-8-aminopelargonate synthetase and related enzymes-like</fullName>
        <ecNumber evidence="7">2.3.1.37</ecNumber>
    </submittedName>
</protein>
<dbReference type="HOGENOM" id="CLU_1460230_0_0_5"/>
<feature type="region of interest" description="Disordered" evidence="5">
    <location>
        <begin position="1"/>
        <end position="23"/>
    </location>
</feature>
<dbReference type="AlphaFoldDB" id="Q2RW93"/>
<evidence type="ECO:0000256" key="2">
    <source>
        <dbReference type="ARBA" id="ARBA00008392"/>
    </source>
</evidence>
<evidence type="ECO:0000256" key="3">
    <source>
        <dbReference type="ARBA" id="ARBA00022679"/>
    </source>
</evidence>
<evidence type="ECO:0000256" key="1">
    <source>
        <dbReference type="ARBA" id="ARBA00001933"/>
    </source>
</evidence>
<dbReference type="InterPro" id="IPR015424">
    <property type="entry name" value="PyrdxlP-dep_Trfase"/>
</dbReference>
<dbReference type="SUPFAM" id="SSF53383">
    <property type="entry name" value="PLP-dependent transferases"/>
    <property type="match status" value="1"/>
</dbReference>
<name>Q2RW93_RHORT</name>
<dbReference type="InterPro" id="IPR015422">
    <property type="entry name" value="PyrdxlP-dep_Trfase_small"/>
</dbReference>
<dbReference type="RefSeq" id="WP_011388556.1">
    <property type="nucleotide sequence ID" value="NC_007643.1"/>
</dbReference>
<proteinExistence type="inferred from homology"/>
<dbReference type="Pfam" id="PF00155">
    <property type="entry name" value="Aminotran_1_2"/>
    <property type="match status" value="1"/>
</dbReference>
<dbReference type="PANTHER" id="PTHR13693:SF102">
    <property type="entry name" value="2-AMINO-3-KETOBUTYRATE COENZYME A LIGASE, MITOCHONDRIAL"/>
    <property type="match status" value="1"/>
</dbReference>
<dbReference type="GO" id="GO:0030170">
    <property type="term" value="F:pyridoxal phosphate binding"/>
    <property type="evidence" value="ECO:0007669"/>
    <property type="project" value="InterPro"/>
</dbReference>
<dbReference type="Proteomes" id="UP000001929">
    <property type="component" value="Chromosome"/>
</dbReference>
<dbReference type="InterPro" id="IPR004839">
    <property type="entry name" value="Aminotransferase_I/II_large"/>
</dbReference>
<dbReference type="GO" id="GO:0003870">
    <property type="term" value="F:5-aminolevulinate synthase activity"/>
    <property type="evidence" value="ECO:0007669"/>
    <property type="project" value="UniProtKB-EC"/>
</dbReference>
<keyword evidence="8" id="KW-1185">Reference proteome</keyword>
<evidence type="ECO:0000313" key="7">
    <source>
        <dbReference type="EMBL" id="ABC21602.1"/>
    </source>
</evidence>
<accession>Q2RW93</accession>
<dbReference type="STRING" id="269796.Rru_A0798"/>